<evidence type="ECO:0000313" key="2">
    <source>
        <dbReference type="Proteomes" id="UP000715781"/>
    </source>
</evidence>
<reference evidence="1" key="1">
    <citation type="submission" date="2021-05" db="EMBL/GenBank/DDBJ databases">
        <authorList>
            <person name="Pietrasiak N."/>
            <person name="Ward R."/>
            <person name="Stajich J.E."/>
            <person name="Kurbessoian T."/>
        </authorList>
    </citation>
    <scope>NUCLEOTIDE SEQUENCE</scope>
    <source>
        <strain evidence="1">JT2-VF2</strain>
    </source>
</reference>
<name>A0A951UDW3_9NOST</name>
<sequence>MTEQSTDYDSPWKEIIELYFPRFLEFFFTLAYDAIDWTRPYEFLDTELQQLEPDAEIGRRFVDKVAKVWLLDGEEAWVLVHVEVQGQYDSQFAERMYTYNYRLFDRHKKRVISLAVLADEQVNWRPSSYSYQLGGCRVSLEFPIAKLLDYEQTWETLEQTTNPFGIIVMAHLKTKATQRNPESRLQWKLSLVRRLFESGYSREDIQELFRFIDWVMVLPKELASSFKTEVRNYEEANRMRYVTSIERLAKEEGIEEGILQNARESVIEVLETRFGEVPSAIVEIINGIEEPAVLKTLLKRAIAIASIAEFQQLLENLTSGE</sequence>
<protein>
    <submittedName>
        <fullName evidence="1">Transposase</fullName>
    </submittedName>
</protein>
<dbReference type="EMBL" id="JAHHHN010000001">
    <property type="protein sequence ID" value="MBW4559578.1"/>
    <property type="molecule type" value="Genomic_DNA"/>
</dbReference>
<dbReference type="AlphaFoldDB" id="A0A951UDW3"/>
<comment type="caution">
    <text evidence="1">The sequence shown here is derived from an EMBL/GenBank/DDBJ whole genome shotgun (WGS) entry which is preliminary data.</text>
</comment>
<reference evidence="1" key="2">
    <citation type="journal article" date="2022" name="Microbiol. Resour. Announc.">
        <title>Metagenome Sequencing to Explore Phylogenomics of Terrestrial Cyanobacteria.</title>
        <authorList>
            <person name="Ward R.D."/>
            <person name="Stajich J.E."/>
            <person name="Johansen J.R."/>
            <person name="Huntemann M."/>
            <person name="Clum A."/>
            <person name="Foster B."/>
            <person name="Foster B."/>
            <person name="Roux S."/>
            <person name="Palaniappan K."/>
            <person name="Varghese N."/>
            <person name="Mukherjee S."/>
            <person name="Reddy T.B.K."/>
            <person name="Daum C."/>
            <person name="Copeland A."/>
            <person name="Chen I.A."/>
            <person name="Ivanova N.N."/>
            <person name="Kyrpides N.C."/>
            <person name="Shapiro N."/>
            <person name="Eloe-Fadrosh E.A."/>
            <person name="Pietrasiak N."/>
        </authorList>
    </citation>
    <scope>NUCLEOTIDE SEQUENCE</scope>
    <source>
        <strain evidence="1">JT2-VF2</strain>
    </source>
</reference>
<organism evidence="1 2">
    <name type="scientific">Mojavia pulchra JT2-VF2</name>
    <dbReference type="NCBI Taxonomy" id="287848"/>
    <lineage>
        <taxon>Bacteria</taxon>
        <taxon>Bacillati</taxon>
        <taxon>Cyanobacteriota</taxon>
        <taxon>Cyanophyceae</taxon>
        <taxon>Nostocales</taxon>
        <taxon>Nostocaceae</taxon>
    </lineage>
</organism>
<dbReference type="Proteomes" id="UP000715781">
    <property type="component" value="Unassembled WGS sequence"/>
</dbReference>
<dbReference type="PANTHER" id="PTHR35586:SF1">
    <property type="entry name" value="SLL1691 PROTEIN"/>
    <property type="match status" value="1"/>
</dbReference>
<evidence type="ECO:0000313" key="1">
    <source>
        <dbReference type="EMBL" id="MBW4559578.1"/>
    </source>
</evidence>
<gene>
    <name evidence="1" type="ORF">KME32_00210</name>
</gene>
<accession>A0A951UDW3</accession>
<dbReference type="PANTHER" id="PTHR35586">
    <property type="entry name" value="SLL1691 PROTEIN"/>
    <property type="match status" value="1"/>
</dbReference>
<proteinExistence type="predicted"/>